<evidence type="ECO:0000313" key="3">
    <source>
        <dbReference type="Proteomes" id="UP001596484"/>
    </source>
</evidence>
<gene>
    <name evidence="2" type="ORF">ACFQS9_07345</name>
</gene>
<feature type="compositionally biased region" description="Low complexity" evidence="1">
    <location>
        <begin position="124"/>
        <end position="136"/>
    </location>
</feature>
<dbReference type="EMBL" id="JBHTCS010000009">
    <property type="protein sequence ID" value="MFC7447702.1"/>
    <property type="molecule type" value="Genomic_DNA"/>
</dbReference>
<reference evidence="3" key="1">
    <citation type="journal article" date="2019" name="Int. J. Syst. Evol. Microbiol.">
        <title>The Global Catalogue of Microorganisms (GCM) 10K type strain sequencing project: providing services to taxonomists for standard genome sequencing and annotation.</title>
        <authorList>
            <consortium name="The Broad Institute Genomics Platform"/>
            <consortium name="The Broad Institute Genome Sequencing Center for Infectious Disease"/>
            <person name="Wu L."/>
            <person name="Ma J."/>
        </authorList>
    </citation>
    <scope>NUCLEOTIDE SEQUENCE [LARGE SCALE GENOMIC DNA]</scope>
    <source>
        <strain evidence="3">ICMP 19430</strain>
    </source>
</reference>
<sequence>MGSRGPFGIDPEDIERIAREASAGLRDAAEKVGRFLDDAGIPYSHSFSVGSNTSWPRPRRDTAGETGDGVWAIYIVDDDGSARVEQVFATELEALRANKNNTDARRLVRFLPYGVTVSVLDENAAASDAPDAAPADYTEPDVGGDTGPYPADSDS</sequence>
<organism evidence="2 3">
    <name type="scientific">Rhodococcus daqingensis</name>
    <dbReference type="NCBI Taxonomy" id="2479363"/>
    <lineage>
        <taxon>Bacteria</taxon>
        <taxon>Bacillati</taxon>
        <taxon>Actinomycetota</taxon>
        <taxon>Actinomycetes</taxon>
        <taxon>Mycobacteriales</taxon>
        <taxon>Nocardiaceae</taxon>
        <taxon>Rhodococcus</taxon>
    </lineage>
</organism>
<comment type="caution">
    <text evidence="2">The sequence shown here is derived from an EMBL/GenBank/DDBJ whole genome shotgun (WGS) entry which is preliminary data.</text>
</comment>
<name>A0ABW2RV38_9NOCA</name>
<dbReference type="RefSeq" id="WP_378402982.1">
    <property type="nucleotide sequence ID" value="NZ_JBHTCS010000009.1"/>
</dbReference>
<feature type="region of interest" description="Disordered" evidence="1">
    <location>
        <begin position="123"/>
        <end position="155"/>
    </location>
</feature>
<dbReference type="Proteomes" id="UP001596484">
    <property type="component" value="Unassembled WGS sequence"/>
</dbReference>
<accession>A0ABW2RV38</accession>
<evidence type="ECO:0000313" key="2">
    <source>
        <dbReference type="EMBL" id="MFC7447702.1"/>
    </source>
</evidence>
<proteinExistence type="predicted"/>
<keyword evidence="3" id="KW-1185">Reference proteome</keyword>
<protein>
    <submittedName>
        <fullName evidence="2">Uncharacterized protein</fullName>
    </submittedName>
</protein>
<evidence type="ECO:0000256" key="1">
    <source>
        <dbReference type="SAM" id="MobiDB-lite"/>
    </source>
</evidence>